<keyword evidence="5 8" id="KW-0371">Homeobox</keyword>
<dbReference type="InterPro" id="IPR006563">
    <property type="entry name" value="POX_dom"/>
</dbReference>
<dbReference type="EMBL" id="CM031832">
    <property type="protein sequence ID" value="KAG6699324.1"/>
    <property type="molecule type" value="Genomic_DNA"/>
</dbReference>
<comment type="similarity">
    <text evidence="2">Belongs to the TALE/BELL homeobox family.</text>
</comment>
<gene>
    <name evidence="11" type="ORF">I3842_08G062500</name>
</gene>
<comment type="caution">
    <text evidence="11">The sequence shown here is derived from an EMBL/GenBank/DDBJ whole genome shotgun (WGS) entry which is preliminary data.</text>
</comment>
<dbReference type="SMART" id="SM00574">
    <property type="entry name" value="POX"/>
    <property type="match status" value="1"/>
</dbReference>
<dbReference type="InterPro" id="IPR008422">
    <property type="entry name" value="KN_HD"/>
</dbReference>
<evidence type="ECO:0000256" key="8">
    <source>
        <dbReference type="PROSITE-ProRule" id="PRU00108"/>
    </source>
</evidence>
<keyword evidence="3" id="KW-0805">Transcription regulation</keyword>
<evidence type="ECO:0000259" key="10">
    <source>
        <dbReference type="PROSITE" id="PS50071"/>
    </source>
</evidence>
<evidence type="ECO:0000313" key="11">
    <source>
        <dbReference type="EMBL" id="KAG6699326.1"/>
    </source>
</evidence>
<dbReference type="Pfam" id="PF05920">
    <property type="entry name" value="Homeobox_KN"/>
    <property type="match status" value="1"/>
</dbReference>
<protein>
    <recommendedName>
        <fullName evidence="10">Homeobox domain-containing protein</fullName>
    </recommendedName>
</protein>
<dbReference type="PROSITE" id="PS50071">
    <property type="entry name" value="HOMEOBOX_2"/>
    <property type="match status" value="1"/>
</dbReference>
<evidence type="ECO:0000313" key="12">
    <source>
        <dbReference type="Proteomes" id="UP000811246"/>
    </source>
</evidence>
<dbReference type="InterPro" id="IPR050224">
    <property type="entry name" value="TALE_homeobox"/>
</dbReference>
<dbReference type="EMBL" id="CM031832">
    <property type="protein sequence ID" value="KAG6699323.1"/>
    <property type="molecule type" value="Genomic_DNA"/>
</dbReference>
<organism evidence="11 12">
    <name type="scientific">Carya illinoinensis</name>
    <name type="common">Pecan</name>
    <dbReference type="NCBI Taxonomy" id="32201"/>
    <lineage>
        <taxon>Eukaryota</taxon>
        <taxon>Viridiplantae</taxon>
        <taxon>Streptophyta</taxon>
        <taxon>Embryophyta</taxon>
        <taxon>Tracheophyta</taxon>
        <taxon>Spermatophyta</taxon>
        <taxon>Magnoliopsida</taxon>
        <taxon>eudicotyledons</taxon>
        <taxon>Gunneridae</taxon>
        <taxon>Pentapetalae</taxon>
        <taxon>rosids</taxon>
        <taxon>fabids</taxon>
        <taxon>Fagales</taxon>
        <taxon>Juglandaceae</taxon>
        <taxon>Carya</taxon>
    </lineage>
</organism>
<evidence type="ECO:0000256" key="7">
    <source>
        <dbReference type="ARBA" id="ARBA00023242"/>
    </source>
</evidence>
<dbReference type="EMBL" id="CM031832">
    <property type="protein sequence ID" value="KAG6699328.1"/>
    <property type="molecule type" value="Genomic_DNA"/>
</dbReference>
<dbReference type="PANTHER" id="PTHR11850">
    <property type="entry name" value="HOMEOBOX PROTEIN TRANSCRIPTION FACTORS"/>
    <property type="match status" value="1"/>
</dbReference>
<evidence type="ECO:0000256" key="6">
    <source>
        <dbReference type="ARBA" id="ARBA00023163"/>
    </source>
</evidence>
<evidence type="ECO:0000256" key="1">
    <source>
        <dbReference type="ARBA" id="ARBA00004123"/>
    </source>
</evidence>
<evidence type="ECO:0000256" key="9">
    <source>
        <dbReference type="SAM" id="MobiDB-lite"/>
    </source>
</evidence>
<dbReference type="AlphaFoldDB" id="A0A922EBV0"/>
<feature type="region of interest" description="Disordered" evidence="9">
    <location>
        <begin position="62"/>
        <end position="84"/>
    </location>
</feature>
<dbReference type="GO" id="GO:0005634">
    <property type="term" value="C:nucleus"/>
    <property type="evidence" value="ECO:0007669"/>
    <property type="project" value="UniProtKB-SubCell"/>
</dbReference>
<dbReference type="EMBL" id="CM031832">
    <property type="protein sequence ID" value="KAG6699326.1"/>
    <property type="molecule type" value="Genomic_DNA"/>
</dbReference>
<dbReference type="EMBL" id="CM031832">
    <property type="protein sequence ID" value="KAG6699327.1"/>
    <property type="molecule type" value="Genomic_DNA"/>
</dbReference>
<keyword evidence="7 8" id="KW-0539">Nucleus</keyword>
<keyword evidence="6" id="KW-0804">Transcription</keyword>
<evidence type="ECO:0000256" key="5">
    <source>
        <dbReference type="ARBA" id="ARBA00023155"/>
    </source>
</evidence>
<dbReference type="InterPro" id="IPR001356">
    <property type="entry name" value="HD"/>
</dbReference>
<reference evidence="11" key="1">
    <citation type="submission" date="2021-01" db="EMBL/GenBank/DDBJ databases">
        <authorList>
            <person name="Lovell J.T."/>
            <person name="Bentley N."/>
            <person name="Bhattarai G."/>
            <person name="Jenkins J.W."/>
            <person name="Sreedasyam A."/>
            <person name="Alarcon Y."/>
            <person name="Bock C."/>
            <person name="Boston L."/>
            <person name="Carlson J."/>
            <person name="Cervantes K."/>
            <person name="Clermont K."/>
            <person name="Krom N."/>
            <person name="Kubenka K."/>
            <person name="Mamidi S."/>
            <person name="Mattison C."/>
            <person name="Monteros M."/>
            <person name="Pisani C."/>
            <person name="Plott C."/>
            <person name="Rajasekar S."/>
            <person name="Rhein H.S."/>
            <person name="Rohla C."/>
            <person name="Song M."/>
            <person name="Hilaire R.S."/>
            <person name="Shu S."/>
            <person name="Wells L."/>
            <person name="Wang X."/>
            <person name="Webber J."/>
            <person name="Heerema R.J."/>
            <person name="Klein P."/>
            <person name="Conner P."/>
            <person name="Grauke L."/>
            <person name="Grimwood J."/>
            <person name="Schmutz J."/>
            <person name="Randall J.J."/>
        </authorList>
    </citation>
    <scope>NUCLEOTIDE SEQUENCE</scope>
    <source>
        <tissue evidence="11">Leaf</tissue>
    </source>
</reference>
<evidence type="ECO:0000256" key="2">
    <source>
        <dbReference type="ARBA" id="ARBA00006454"/>
    </source>
</evidence>
<dbReference type="SMART" id="SM00389">
    <property type="entry name" value="HOX"/>
    <property type="match status" value="1"/>
</dbReference>
<comment type="subcellular location">
    <subcellularLocation>
        <location evidence="1 8">Nucleus</location>
    </subcellularLocation>
</comment>
<evidence type="ECO:0000256" key="3">
    <source>
        <dbReference type="ARBA" id="ARBA00023015"/>
    </source>
</evidence>
<accession>A0A922EBV0</accession>
<feature type="compositionally biased region" description="Polar residues" evidence="9">
    <location>
        <begin position="288"/>
        <end position="306"/>
    </location>
</feature>
<feature type="region of interest" description="Disordered" evidence="9">
    <location>
        <begin position="281"/>
        <end position="306"/>
    </location>
</feature>
<feature type="region of interest" description="Disordered" evidence="9">
    <location>
        <begin position="502"/>
        <end position="535"/>
    </location>
</feature>
<keyword evidence="4 8" id="KW-0238">DNA-binding</keyword>
<feature type="compositionally biased region" description="Polar residues" evidence="9">
    <location>
        <begin position="506"/>
        <end position="515"/>
    </location>
</feature>
<name>A0A922EBV0_CARIL</name>
<feature type="DNA-binding region" description="Homeobox" evidence="8">
    <location>
        <begin position="431"/>
        <end position="493"/>
    </location>
</feature>
<dbReference type="GO" id="GO:0003677">
    <property type="term" value="F:DNA binding"/>
    <property type="evidence" value="ECO:0007669"/>
    <property type="project" value="UniProtKB-UniRule"/>
</dbReference>
<proteinExistence type="inferred from homology"/>
<dbReference type="Pfam" id="PF07526">
    <property type="entry name" value="POX"/>
    <property type="match status" value="1"/>
</dbReference>
<dbReference type="CDD" id="cd00086">
    <property type="entry name" value="homeodomain"/>
    <property type="match status" value="1"/>
</dbReference>
<sequence length="679" mass="74945">MATHFQSLSNQRDVLLTPYPGDTKFASYSEPPFHPGNIMMYLNQASSASYSDILSGGSLSPLNRDESVGGRNEMTLVPPTGDRASMQSIGRQLNSVPGDPLIDSVTGDSQMIPRTQLGVSAGEQNIQCQGLSLSLGTQMPSAIPVGSFGNQYPNPNPGGSSFSTTSLQNSMKGTISSKADETHQYGELRTAECLLSGFSGANQNNTRTETLCNRHSSMSHKEMLSDQYLYEPSGFANTMLNSKYLKAAQQLLDEVVNVKKALKQHGLNRHQSILGIVLDGSKEKDGRSSSWSAKISSDPGESTPNSFCELSPAEQQDLQNRKTKLLSMLDEVDRRYKQYYNQVQFLVSSVDMVLGCGAAEPYIALALQTISRHFRCLRDAIMGQIQATQRSLGEQDASLCGQGGGIHRLRYVDQHLRQQRALQQFGVMRHAWRPQRGLPESSVSILRAWLFEHFLHPYPKDSEKIMLAKETGLTRNQVANWFINARVRLWKPMVEEMYKEEFGESELNSQSSPENASKAPRDNSGAFEDRGEELQDSVITRTADDVRHGQAHESKFVNVEINGKTTGIGFGSSVVDNHSLYSDENIPQHQGGDGSLVAAATTYDMSELRTFVDGSQVSLALELRHCENDGFPMSGVTNLRGNKTITTSAEPDSVDFQCQDLGKQHHRFDNSHMLHDFVA</sequence>
<evidence type="ECO:0000256" key="4">
    <source>
        <dbReference type="ARBA" id="ARBA00023125"/>
    </source>
</evidence>
<feature type="domain" description="Homeobox" evidence="10">
    <location>
        <begin position="429"/>
        <end position="492"/>
    </location>
</feature>
<dbReference type="Proteomes" id="UP000811246">
    <property type="component" value="Chromosome 8"/>
</dbReference>
<dbReference type="EMBL" id="CM031832">
    <property type="protein sequence ID" value="KAG6699325.1"/>
    <property type="molecule type" value="Genomic_DNA"/>
</dbReference>
<dbReference type="GO" id="GO:0006355">
    <property type="term" value="P:regulation of DNA-templated transcription"/>
    <property type="evidence" value="ECO:0007669"/>
    <property type="project" value="InterPro"/>
</dbReference>